<keyword evidence="2" id="KW-1185">Reference proteome</keyword>
<comment type="caution">
    <text evidence="1">The sequence shown here is derived from an EMBL/GenBank/DDBJ whole genome shotgun (WGS) entry which is preliminary data.</text>
</comment>
<protein>
    <submittedName>
        <fullName evidence="1">Uncharacterized protein</fullName>
    </submittedName>
</protein>
<proteinExistence type="predicted"/>
<dbReference type="Proteomes" id="UP001060085">
    <property type="component" value="Linkage Group LG04"/>
</dbReference>
<name>A0ACC0B4T8_CATRO</name>
<dbReference type="EMBL" id="CM044704">
    <property type="protein sequence ID" value="KAI5667667.1"/>
    <property type="molecule type" value="Genomic_DNA"/>
</dbReference>
<sequence length="116" mass="14323">MSTRRFWFFHKEAEFWVSHEEPSEFSSSFKKMNSRPSSAFKNTQHKYLLIQRYYINYKLMKKKVKHYVHQIEVSTENSDYVFKDFSRILDKQNRMDELSCKNEKLSYKGELKWIEM</sequence>
<accession>A0ACC0B4T8</accession>
<evidence type="ECO:0000313" key="2">
    <source>
        <dbReference type="Proteomes" id="UP001060085"/>
    </source>
</evidence>
<organism evidence="1 2">
    <name type="scientific">Catharanthus roseus</name>
    <name type="common">Madagascar periwinkle</name>
    <name type="synonym">Vinca rosea</name>
    <dbReference type="NCBI Taxonomy" id="4058"/>
    <lineage>
        <taxon>Eukaryota</taxon>
        <taxon>Viridiplantae</taxon>
        <taxon>Streptophyta</taxon>
        <taxon>Embryophyta</taxon>
        <taxon>Tracheophyta</taxon>
        <taxon>Spermatophyta</taxon>
        <taxon>Magnoliopsida</taxon>
        <taxon>eudicotyledons</taxon>
        <taxon>Gunneridae</taxon>
        <taxon>Pentapetalae</taxon>
        <taxon>asterids</taxon>
        <taxon>lamiids</taxon>
        <taxon>Gentianales</taxon>
        <taxon>Apocynaceae</taxon>
        <taxon>Rauvolfioideae</taxon>
        <taxon>Vinceae</taxon>
        <taxon>Catharanthinae</taxon>
        <taxon>Catharanthus</taxon>
    </lineage>
</organism>
<evidence type="ECO:0000313" key="1">
    <source>
        <dbReference type="EMBL" id="KAI5667667.1"/>
    </source>
</evidence>
<gene>
    <name evidence="1" type="ORF">M9H77_17520</name>
</gene>
<reference evidence="2" key="1">
    <citation type="journal article" date="2023" name="Nat. Plants">
        <title>Single-cell RNA sequencing provides a high-resolution roadmap for understanding the multicellular compartmentation of specialized metabolism.</title>
        <authorList>
            <person name="Sun S."/>
            <person name="Shen X."/>
            <person name="Li Y."/>
            <person name="Li Y."/>
            <person name="Wang S."/>
            <person name="Li R."/>
            <person name="Zhang H."/>
            <person name="Shen G."/>
            <person name="Guo B."/>
            <person name="Wei J."/>
            <person name="Xu J."/>
            <person name="St-Pierre B."/>
            <person name="Chen S."/>
            <person name="Sun C."/>
        </authorList>
    </citation>
    <scope>NUCLEOTIDE SEQUENCE [LARGE SCALE GENOMIC DNA]</scope>
</reference>